<dbReference type="InterPro" id="IPR043563">
    <property type="entry name" value="Sp110/Sp140/Sp140L-like"/>
</dbReference>
<dbReference type="Pfam" id="PF03172">
    <property type="entry name" value="HSR"/>
    <property type="match status" value="1"/>
</dbReference>
<evidence type="ECO:0000313" key="3">
    <source>
        <dbReference type="Proteomes" id="UP000314985"/>
    </source>
</evidence>
<organism evidence="2 3">
    <name type="scientific">Sus scrofa</name>
    <name type="common">Pig</name>
    <dbReference type="NCBI Taxonomy" id="9823"/>
    <lineage>
        <taxon>Eukaryota</taxon>
        <taxon>Metazoa</taxon>
        <taxon>Chordata</taxon>
        <taxon>Craniata</taxon>
        <taxon>Vertebrata</taxon>
        <taxon>Euteleostomi</taxon>
        <taxon>Mammalia</taxon>
        <taxon>Eutheria</taxon>
        <taxon>Laurasiatheria</taxon>
        <taxon>Artiodactyla</taxon>
        <taxon>Suina</taxon>
        <taxon>Suidae</taxon>
        <taxon>Sus</taxon>
    </lineage>
</organism>
<dbReference type="Proteomes" id="UP000314985">
    <property type="component" value="Unassembled WGS sequence"/>
</dbReference>
<dbReference type="PANTHER" id="PTHR46386">
    <property type="entry name" value="NUCLEAR BODY PROTEIN SP140"/>
    <property type="match status" value="1"/>
</dbReference>
<evidence type="ECO:0000313" key="2">
    <source>
        <dbReference type="Ensembl" id="ENSSSCP00070034599.1"/>
    </source>
</evidence>
<reference evidence="3" key="1">
    <citation type="submission" date="2017-08" db="EMBL/GenBank/DDBJ databases">
        <title>USMARCv1.0.</title>
        <authorList>
            <person name="Hannum G.I."/>
            <person name="Koren S."/>
            <person name="Schroeder S.G."/>
            <person name="Chin S.C."/>
            <person name="Nonneman D.J."/>
            <person name="Becker S.A."/>
            <person name="Rosen B.D."/>
            <person name="Bickhart D.M."/>
            <person name="Putnam N.H."/>
            <person name="Green R.E."/>
            <person name="Tuggle C.K."/>
            <person name="Liu H."/>
            <person name="Rohrer G.A."/>
            <person name="Warr A."/>
            <person name="Hall R."/>
            <person name="Kim K."/>
            <person name="Hume D.A."/>
            <person name="Talbot R."/>
            <person name="Chow W."/>
            <person name="Howe K."/>
            <person name="Schwartz A.S."/>
            <person name="Watson M."/>
            <person name="Archibald A.L."/>
            <person name="Phillippy A.M."/>
            <person name="Smith T.P.L."/>
        </authorList>
    </citation>
    <scope>NUCLEOTIDE SEQUENCE [LARGE SCALE GENOMIC DNA]</scope>
</reference>
<feature type="domain" description="HSR" evidence="1">
    <location>
        <begin position="1"/>
        <end position="69"/>
    </location>
</feature>
<dbReference type="PROSITE" id="PS51414">
    <property type="entry name" value="HSR"/>
    <property type="match status" value="1"/>
</dbReference>
<dbReference type="Ensembl" id="ENSSSCT00070041212.1">
    <property type="protein sequence ID" value="ENSSSCP00070034599.1"/>
    <property type="gene ID" value="ENSSSCG00070020726.1"/>
</dbReference>
<evidence type="ECO:0000259" key="1">
    <source>
        <dbReference type="PROSITE" id="PS51414"/>
    </source>
</evidence>
<dbReference type="GO" id="GO:0005634">
    <property type="term" value="C:nucleus"/>
    <property type="evidence" value="ECO:0007669"/>
    <property type="project" value="InterPro"/>
</dbReference>
<protein>
    <recommendedName>
        <fullName evidence="1">HSR domain-containing protein</fullName>
    </recommendedName>
</protein>
<accession>A0A4X1V1S3</accession>
<proteinExistence type="predicted"/>
<sequence length="69" mass="8147">AHTIIKAGKLIFRFFRENKVDISSVITQPFPFLMGLRDRSFIPEQMYEVRKHIWPVSSWSLHMAGVTHF</sequence>
<name>A0A4X1V1S3_PIG</name>
<reference evidence="2" key="2">
    <citation type="submission" date="2025-08" db="UniProtKB">
        <authorList>
            <consortium name="Ensembl"/>
        </authorList>
    </citation>
    <scope>IDENTIFICATION</scope>
</reference>
<dbReference type="PANTHER" id="PTHR46386:SF8">
    <property type="entry name" value="NUCLEAR BODY PROTEIN SP140"/>
    <property type="match status" value="1"/>
</dbReference>
<dbReference type="AlphaFoldDB" id="A0A4X1V1S3"/>
<dbReference type="InterPro" id="IPR004865">
    <property type="entry name" value="HSR_dom"/>
</dbReference>